<protein>
    <recommendedName>
        <fullName evidence="6">Pentacotripeptide-repeat region of PRORP domain-containing protein</fullName>
    </recommendedName>
</protein>
<name>A0A565CEP0_9BRAS</name>
<dbReference type="FunFam" id="1.25.40.10:FF:001627">
    <property type="entry name" value="Pentatricopeptide repeat-containing protein, mitochondrial"/>
    <property type="match status" value="1"/>
</dbReference>
<dbReference type="AlphaFoldDB" id="A0A565CEP0"/>
<dbReference type="Pfam" id="PF13041">
    <property type="entry name" value="PPR_2"/>
    <property type="match status" value="1"/>
</dbReference>
<evidence type="ECO:0000256" key="3">
    <source>
        <dbReference type="PROSITE-ProRule" id="PRU00708"/>
    </source>
</evidence>
<dbReference type="OrthoDB" id="429961at2759"/>
<evidence type="ECO:0000256" key="1">
    <source>
        <dbReference type="ARBA" id="ARBA00007626"/>
    </source>
</evidence>
<keyword evidence="5" id="KW-1185">Reference proteome</keyword>
<dbReference type="PANTHER" id="PTHR45717:SF20">
    <property type="entry name" value="OS07G0598500 PROTEIN"/>
    <property type="match status" value="1"/>
</dbReference>
<feature type="repeat" description="PPR" evidence="3">
    <location>
        <begin position="125"/>
        <end position="159"/>
    </location>
</feature>
<dbReference type="Proteomes" id="UP000489600">
    <property type="component" value="Unassembled WGS sequence"/>
</dbReference>
<dbReference type="Gene3D" id="1.25.40.10">
    <property type="entry name" value="Tetratricopeptide repeat domain"/>
    <property type="match status" value="3"/>
</dbReference>
<dbReference type="PROSITE" id="PS51375">
    <property type="entry name" value="PPR"/>
    <property type="match status" value="2"/>
</dbReference>
<organism evidence="4 5">
    <name type="scientific">Arabis nemorensis</name>
    <dbReference type="NCBI Taxonomy" id="586526"/>
    <lineage>
        <taxon>Eukaryota</taxon>
        <taxon>Viridiplantae</taxon>
        <taxon>Streptophyta</taxon>
        <taxon>Embryophyta</taxon>
        <taxon>Tracheophyta</taxon>
        <taxon>Spermatophyta</taxon>
        <taxon>Magnoliopsida</taxon>
        <taxon>eudicotyledons</taxon>
        <taxon>Gunneridae</taxon>
        <taxon>Pentapetalae</taxon>
        <taxon>rosids</taxon>
        <taxon>malvids</taxon>
        <taxon>Brassicales</taxon>
        <taxon>Brassicaceae</taxon>
        <taxon>Arabideae</taxon>
        <taxon>Arabis</taxon>
    </lineage>
</organism>
<gene>
    <name evidence="4" type="ORF">ANE_LOCUS22614</name>
</gene>
<dbReference type="PANTHER" id="PTHR45717">
    <property type="entry name" value="OS12G0527900 PROTEIN"/>
    <property type="match status" value="1"/>
</dbReference>
<keyword evidence="2" id="KW-0677">Repeat</keyword>
<dbReference type="InterPro" id="IPR002885">
    <property type="entry name" value="PPR_rpt"/>
</dbReference>
<dbReference type="EMBL" id="CABITT030000007">
    <property type="protein sequence ID" value="VVB12170.1"/>
    <property type="molecule type" value="Genomic_DNA"/>
</dbReference>
<proteinExistence type="inferred from homology"/>
<sequence length="492" mass="56383">MNILRRLPANLIASRYYYTNKIKKTTLYSKISPLGNPKSRVYPELQNWVQSGKKVSVAELVRIVHDLRKRKRFLHALEVLKWMNETGLCVFSPTEHAVHLDLIGRVNGFVSAQEYFENLKEQYKNDKTYGALLNCYVRQQNVEKSLLHFQKMKEMGFVTSSLTYNNIMCLYTNIGQHEKVPGVFDEMKEENVAPDNYSFRICINAFGAMSDLEKIGKILRDMERQPDITMDWNTYAVAAKFYIDGGDRDRAIELLKMSEDRLEKKDGQGYNHLITLYARLGNKTEVLRLWDLEKDVCKRRINQDYLIMLQSLVKIDAFEEAEEVLTEWPSSGNCYDFRVPNVVIRGYVGKSMEEKAEAILEDLAKRGKATTQELWGLVATAYAEKGVLDNAFKCMNTALGVQVGNRKWRPGSKLVTSVLSWLGDEGSLKEVESFVASLRNCIGVNRQMYHALVKAGIREGGSNIDTLLQRMKDDKIETDEETTAILSTRRPC</sequence>
<evidence type="ECO:0000313" key="4">
    <source>
        <dbReference type="EMBL" id="VVB12170.1"/>
    </source>
</evidence>
<dbReference type="GO" id="GO:0003729">
    <property type="term" value="F:mRNA binding"/>
    <property type="evidence" value="ECO:0007669"/>
    <property type="project" value="UniProtKB-ARBA"/>
</dbReference>
<dbReference type="InterPro" id="IPR011990">
    <property type="entry name" value="TPR-like_helical_dom_sf"/>
</dbReference>
<evidence type="ECO:0008006" key="6">
    <source>
        <dbReference type="Google" id="ProtNLM"/>
    </source>
</evidence>
<evidence type="ECO:0000313" key="5">
    <source>
        <dbReference type="Proteomes" id="UP000489600"/>
    </source>
</evidence>
<dbReference type="NCBIfam" id="TIGR00756">
    <property type="entry name" value="PPR"/>
    <property type="match status" value="2"/>
</dbReference>
<dbReference type="SUPFAM" id="SSF48452">
    <property type="entry name" value="TPR-like"/>
    <property type="match status" value="1"/>
</dbReference>
<evidence type="ECO:0000256" key="2">
    <source>
        <dbReference type="ARBA" id="ARBA00022737"/>
    </source>
</evidence>
<comment type="caution">
    <text evidence="4">The sequence shown here is derived from an EMBL/GenBank/DDBJ whole genome shotgun (WGS) entry which is preliminary data.</text>
</comment>
<reference evidence="4" key="1">
    <citation type="submission" date="2019-07" db="EMBL/GenBank/DDBJ databases">
        <authorList>
            <person name="Dittberner H."/>
        </authorList>
    </citation>
    <scope>NUCLEOTIDE SEQUENCE [LARGE SCALE GENOMIC DNA]</scope>
</reference>
<accession>A0A565CEP0</accession>
<comment type="similarity">
    <text evidence="1">Belongs to the PPR family. P subfamily.</text>
</comment>
<feature type="repeat" description="PPR" evidence="3">
    <location>
        <begin position="160"/>
        <end position="194"/>
    </location>
</feature>
<dbReference type="GO" id="GO:0005739">
    <property type="term" value="C:mitochondrion"/>
    <property type="evidence" value="ECO:0007669"/>
    <property type="project" value="TreeGrafter"/>
</dbReference>
<dbReference type="Pfam" id="PF01535">
    <property type="entry name" value="PPR"/>
    <property type="match status" value="2"/>
</dbReference>